<dbReference type="HOGENOM" id="CLU_056010_2_0_1"/>
<dbReference type="eggNOG" id="ENOG502R9N4">
    <property type="taxonomic scope" value="Eukaryota"/>
</dbReference>
<organism evidence="8 9">
    <name type="scientific">Lepisosteus oculatus</name>
    <name type="common">Spotted gar</name>
    <dbReference type="NCBI Taxonomy" id="7918"/>
    <lineage>
        <taxon>Eukaryota</taxon>
        <taxon>Metazoa</taxon>
        <taxon>Chordata</taxon>
        <taxon>Craniata</taxon>
        <taxon>Vertebrata</taxon>
        <taxon>Euteleostomi</taxon>
        <taxon>Actinopterygii</taxon>
        <taxon>Neopterygii</taxon>
        <taxon>Holostei</taxon>
        <taxon>Semionotiformes</taxon>
        <taxon>Lepisosteidae</taxon>
        <taxon>Lepisosteus</taxon>
    </lineage>
</organism>
<keyword evidence="2 5" id="KW-0812">Transmembrane</keyword>
<evidence type="ECO:0000259" key="7">
    <source>
        <dbReference type="PROSITE" id="PS50835"/>
    </source>
</evidence>
<protein>
    <recommendedName>
        <fullName evidence="7">Ig-like domain-containing protein</fullName>
    </recommendedName>
</protein>
<dbReference type="PROSITE" id="PS50835">
    <property type="entry name" value="IG_LIKE"/>
    <property type="match status" value="1"/>
</dbReference>
<feature type="chain" id="PRO_5004868861" description="Ig-like domain-containing protein" evidence="6">
    <location>
        <begin position="20"/>
        <end position="409"/>
    </location>
</feature>
<dbReference type="OMA" id="GDQINQD"/>
<dbReference type="Proteomes" id="UP000018468">
    <property type="component" value="Linkage group LG3"/>
</dbReference>
<dbReference type="InterPro" id="IPR007110">
    <property type="entry name" value="Ig-like_dom"/>
</dbReference>
<dbReference type="STRING" id="7918.ENSLOCP00000012468"/>
<sequence>MKSSLYVLTLFIGLGCVTSAERRVNGSEGESVEIQCNYPDAYQYKKKYWCRHPCGNKDLLIKTGKTDTVVTVGRFSLYDNVSIRTFTVTMSRLTLQDTGVYYCGLEQRGTDRLSKIHLRVRKAPTVPTVTPSAPGSVTEEVTATALTASSSQDTASSTTVLGCVMSAERRVSGSEGGSVEIECNYPDGYQYKKKYWCRHPCGNKDVLIKTGKTDTVVSVGRFSLYDNVSFRTFTVTMSRLTLQDTGVYYCGLEQWGTDRLSEIHLRVRKHTQAMTVSTLSTSMPVTVLMDITKTAAMDSSTQSAGGSNATSLVPGDQINQDSKGQFIVLGVSLAVVVCIFVLAAVVLYIRRPGKTLAPLAENRSRKQGETGGNKTLAESNMNNLMSEYQDATMEEEGGFEEEEGDKEVA</sequence>
<feature type="transmembrane region" description="Helical" evidence="5">
    <location>
        <begin position="326"/>
        <end position="349"/>
    </location>
</feature>
<evidence type="ECO:0000256" key="2">
    <source>
        <dbReference type="ARBA" id="ARBA00022692"/>
    </source>
</evidence>
<dbReference type="InterPro" id="IPR050671">
    <property type="entry name" value="CD300_family_receptors"/>
</dbReference>
<dbReference type="AlphaFoldDB" id="W5MVQ9"/>
<dbReference type="Ensembl" id="ENSLOCT00000012489.1">
    <property type="protein sequence ID" value="ENSLOCP00000012468.1"/>
    <property type="gene ID" value="ENSLOCG00000010185.1"/>
</dbReference>
<dbReference type="InterPro" id="IPR003599">
    <property type="entry name" value="Ig_sub"/>
</dbReference>
<feature type="compositionally biased region" description="Acidic residues" evidence="4">
    <location>
        <begin position="392"/>
        <end position="409"/>
    </location>
</feature>
<accession>W5MVQ9</accession>
<dbReference type="EMBL" id="AHAT01014289">
    <property type="status" value="NOT_ANNOTATED_CDS"/>
    <property type="molecule type" value="Genomic_DNA"/>
</dbReference>
<dbReference type="InParanoid" id="W5MVQ9"/>
<name>W5MVQ9_LEPOC</name>
<dbReference type="PROSITE" id="PS51257">
    <property type="entry name" value="PROKAR_LIPOPROTEIN"/>
    <property type="match status" value="1"/>
</dbReference>
<feature type="domain" description="Ig-like" evidence="7">
    <location>
        <begin position="28"/>
        <end position="114"/>
    </location>
</feature>
<dbReference type="SMART" id="SM00406">
    <property type="entry name" value="IGv"/>
    <property type="match status" value="2"/>
</dbReference>
<evidence type="ECO:0000256" key="1">
    <source>
        <dbReference type="ARBA" id="ARBA00004370"/>
    </source>
</evidence>
<evidence type="ECO:0000256" key="3">
    <source>
        <dbReference type="ARBA" id="ARBA00023136"/>
    </source>
</evidence>
<evidence type="ECO:0000313" key="9">
    <source>
        <dbReference type="Proteomes" id="UP000018468"/>
    </source>
</evidence>
<dbReference type="PANTHER" id="PTHR11860:SF118">
    <property type="entry name" value="CMRF35-LIKE MOLECULE 3-RELATED"/>
    <property type="match status" value="1"/>
</dbReference>
<dbReference type="Pfam" id="PF07686">
    <property type="entry name" value="V-set"/>
    <property type="match status" value="2"/>
</dbReference>
<feature type="compositionally biased region" description="Polar residues" evidence="4">
    <location>
        <begin position="372"/>
        <end position="386"/>
    </location>
</feature>
<dbReference type="EMBL" id="AHAT01014288">
    <property type="status" value="NOT_ANNOTATED_CDS"/>
    <property type="molecule type" value="Genomic_DNA"/>
</dbReference>
<dbReference type="PANTHER" id="PTHR11860">
    <property type="entry name" value="POLYMERIC-IMMUNOGLOBULIN RECEPTOR"/>
    <property type="match status" value="1"/>
</dbReference>
<reference evidence="9" key="1">
    <citation type="submission" date="2011-12" db="EMBL/GenBank/DDBJ databases">
        <title>The Draft Genome of Lepisosteus oculatus.</title>
        <authorList>
            <consortium name="The Broad Institute Genome Assembly &amp; Analysis Group"/>
            <consortium name="Computational R&amp;D Group"/>
            <consortium name="and Sequencing Platform"/>
            <person name="Di Palma F."/>
            <person name="Alfoldi J."/>
            <person name="Johnson J."/>
            <person name="Berlin A."/>
            <person name="Gnerre S."/>
            <person name="Jaffe D."/>
            <person name="MacCallum I."/>
            <person name="Young S."/>
            <person name="Walker B.J."/>
            <person name="Lander E.S."/>
            <person name="Lindblad-Toh K."/>
        </authorList>
    </citation>
    <scope>NUCLEOTIDE SEQUENCE [LARGE SCALE GENOMIC DNA]</scope>
</reference>
<dbReference type="Bgee" id="ENSLOCG00000010185">
    <property type="expression patterns" value="Expressed in bone element and 12 other cell types or tissues"/>
</dbReference>
<dbReference type="SUPFAM" id="SSF48726">
    <property type="entry name" value="Immunoglobulin"/>
    <property type="match status" value="2"/>
</dbReference>
<dbReference type="CDD" id="cd05716">
    <property type="entry name" value="IgV_pIgR_like"/>
    <property type="match status" value="2"/>
</dbReference>
<keyword evidence="3 5" id="KW-0472">Membrane</keyword>
<keyword evidence="5" id="KW-1133">Transmembrane helix</keyword>
<dbReference type="InterPro" id="IPR013783">
    <property type="entry name" value="Ig-like_fold"/>
</dbReference>
<evidence type="ECO:0000256" key="4">
    <source>
        <dbReference type="SAM" id="MobiDB-lite"/>
    </source>
</evidence>
<evidence type="ECO:0000313" key="8">
    <source>
        <dbReference type="Ensembl" id="ENSLOCP00000012468.1"/>
    </source>
</evidence>
<dbReference type="GO" id="GO:0005886">
    <property type="term" value="C:plasma membrane"/>
    <property type="evidence" value="ECO:0000318"/>
    <property type="project" value="GO_Central"/>
</dbReference>
<feature type="region of interest" description="Disordered" evidence="4">
    <location>
        <begin position="360"/>
        <end position="409"/>
    </location>
</feature>
<dbReference type="SMART" id="SM00409">
    <property type="entry name" value="IG"/>
    <property type="match status" value="2"/>
</dbReference>
<evidence type="ECO:0000256" key="6">
    <source>
        <dbReference type="SAM" id="SignalP"/>
    </source>
</evidence>
<reference evidence="8" key="3">
    <citation type="submission" date="2025-09" db="UniProtKB">
        <authorList>
            <consortium name="Ensembl"/>
        </authorList>
    </citation>
    <scope>IDENTIFICATION</scope>
</reference>
<evidence type="ECO:0000256" key="5">
    <source>
        <dbReference type="SAM" id="Phobius"/>
    </source>
</evidence>
<dbReference type="GO" id="GO:0007165">
    <property type="term" value="P:signal transduction"/>
    <property type="evidence" value="ECO:0000318"/>
    <property type="project" value="GO_Central"/>
</dbReference>
<dbReference type="GeneTree" id="ENSGT00950000182977"/>
<keyword evidence="6" id="KW-0732">Signal</keyword>
<proteinExistence type="predicted"/>
<dbReference type="InterPro" id="IPR013106">
    <property type="entry name" value="Ig_V-set"/>
</dbReference>
<feature type="signal peptide" evidence="6">
    <location>
        <begin position="1"/>
        <end position="19"/>
    </location>
</feature>
<dbReference type="GO" id="GO:0004888">
    <property type="term" value="F:transmembrane signaling receptor activity"/>
    <property type="evidence" value="ECO:0000318"/>
    <property type="project" value="GO_Central"/>
</dbReference>
<dbReference type="InterPro" id="IPR036179">
    <property type="entry name" value="Ig-like_dom_sf"/>
</dbReference>
<comment type="subcellular location">
    <subcellularLocation>
        <location evidence="1">Membrane</location>
    </subcellularLocation>
</comment>
<reference evidence="8" key="2">
    <citation type="submission" date="2025-08" db="UniProtKB">
        <authorList>
            <consortium name="Ensembl"/>
        </authorList>
    </citation>
    <scope>IDENTIFICATION</scope>
</reference>
<dbReference type="Gene3D" id="2.60.40.10">
    <property type="entry name" value="Immunoglobulins"/>
    <property type="match status" value="2"/>
</dbReference>
<keyword evidence="9" id="KW-1185">Reference proteome</keyword>